<evidence type="ECO:0000313" key="2">
    <source>
        <dbReference type="Proteomes" id="UP000821853"/>
    </source>
</evidence>
<proteinExistence type="predicted"/>
<keyword evidence="2" id="KW-1185">Reference proteome</keyword>
<accession>A0A9J6GPK5</accession>
<dbReference type="Proteomes" id="UP000821853">
    <property type="component" value="Unassembled WGS sequence"/>
</dbReference>
<dbReference type="AlphaFoldDB" id="A0A9J6GPK5"/>
<evidence type="ECO:0000313" key="1">
    <source>
        <dbReference type="EMBL" id="KAH9377565.1"/>
    </source>
</evidence>
<protein>
    <submittedName>
        <fullName evidence="1">Uncharacterized protein</fullName>
    </submittedName>
</protein>
<dbReference type="EMBL" id="JABSTR010000008">
    <property type="protein sequence ID" value="KAH9377565.1"/>
    <property type="molecule type" value="Genomic_DNA"/>
</dbReference>
<gene>
    <name evidence="1" type="ORF">HPB48_013677</name>
</gene>
<dbReference type="VEuPathDB" id="VectorBase:HLOH_040591"/>
<reference evidence="1 2" key="1">
    <citation type="journal article" date="2020" name="Cell">
        <title>Large-Scale Comparative Analyses of Tick Genomes Elucidate Their Genetic Diversity and Vector Capacities.</title>
        <authorList>
            <consortium name="Tick Genome and Microbiome Consortium (TIGMIC)"/>
            <person name="Jia N."/>
            <person name="Wang J."/>
            <person name="Shi W."/>
            <person name="Du L."/>
            <person name="Sun Y."/>
            <person name="Zhan W."/>
            <person name="Jiang J.F."/>
            <person name="Wang Q."/>
            <person name="Zhang B."/>
            <person name="Ji P."/>
            <person name="Bell-Sakyi L."/>
            <person name="Cui X.M."/>
            <person name="Yuan T.T."/>
            <person name="Jiang B.G."/>
            <person name="Yang W.F."/>
            <person name="Lam T.T."/>
            <person name="Chang Q.C."/>
            <person name="Ding S.J."/>
            <person name="Wang X.J."/>
            <person name="Zhu J.G."/>
            <person name="Ruan X.D."/>
            <person name="Zhao L."/>
            <person name="Wei J.T."/>
            <person name="Ye R.Z."/>
            <person name="Que T.C."/>
            <person name="Du C.H."/>
            <person name="Zhou Y.H."/>
            <person name="Cheng J.X."/>
            <person name="Dai P.F."/>
            <person name="Guo W.B."/>
            <person name="Han X.H."/>
            <person name="Huang E.J."/>
            <person name="Li L.F."/>
            <person name="Wei W."/>
            <person name="Gao Y.C."/>
            <person name="Liu J.Z."/>
            <person name="Shao H.Z."/>
            <person name="Wang X."/>
            <person name="Wang C.C."/>
            <person name="Yang T.C."/>
            <person name="Huo Q.B."/>
            <person name="Li W."/>
            <person name="Chen H.Y."/>
            <person name="Chen S.E."/>
            <person name="Zhou L.G."/>
            <person name="Ni X.B."/>
            <person name="Tian J.H."/>
            <person name="Sheng Y."/>
            <person name="Liu T."/>
            <person name="Pan Y.S."/>
            <person name="Xia L.Y."/>
            <person name="Li J."/>
            <person name="Zhao F."/>
            <person name="Cao W.C."/>
        </authorList>
    </citation>
    <scope>NUCLEOTIDE SEQUENCE [LARGE SCALE GENOMIC DNA]</scope>
    <source>
        <strain evidence="1">HaeL-2018</strain>
    </source>
</reference>
<dbReference type="OrthoDB" id="6529667at2759"/>
<dbReference type="OMA" id="ARMEMIH"/>
<sequence>MVRRWLDDFQWLLIKGAKHLTVGKKAKAMYDSCTASAPQPTKGALTAFMNATNLSWPEEPTNDVNAFGVLLDLAYNWNVPLWFRVVVLPEDAYHERRRILISLNPQVAQWQAILEQLGSVKTYMVYWTSFYNQLVSDADNKIPSDSAIVNSYRILKTVLGTFLKKDTYADEAPVQLSLDDAPKHVTFANNMTELVNEHVDYGCNFSPHDLLVFSEARLLQALNNTFARYSNAELLHHISWLFVQAHGPGCGPLQLAP</sequence>
<name>A0A9J6GPK5_HAELO</name>
<organism evidence="1 2">
    <name type="scientific">Haemaphysalis longicornis</name>
    <name type="common">Bush tick</name>
    <dbReference type="NCBI Taxonomy" id="44386"/>
    <lineage>
        <taxon>Eukaryota</taxon>
        <taxon>Metazoa</taxon>
        <taxon>Ecdysozoa</taxon>
        <taxon>Arthropoda</taxon>
        <taxon>Chelicerata</taxon>
        <taxon>Arachnida</taxon>
        <taxon>Acari</taxon>
        <taxon>Parasitiformes</taxon>
        <taxon>Ixodida</taxon>
        <taxon>Ixodoidea</taxon>
        <taxon>Ixodidae</taxon>
        <taxon>Haemaphysalinae</taxon>
        <taxon>Haemaphysalis</taxon>
    </lineage>
</organism>
<comment type="caution">
    <text evidence="1">The sequence shown here is derived from an EMBL/GenBank/DDBJ whole genome shotgun (WGS) entry which is preliminary data.</text>
</comment>